<dbReference type="RefSeq" id="WP_116173017.1">
    <property type="nucleotide sequence ID" value="NZ_CP144375.1"/>
</dbReference>
<keyword evidence="7" id="KW-1185">Reference proteome</keyword>
<comment type="similarity">
    <text evidence="1">Belongs to the LysR transcriptional regulatory family.</text>
</comment>
<protein>
    <submittedName>
        <fullName evidence="6">DNA-binding transcriptional LysR family regulator</fullName>
    </submittedName>
</protein>
<dbReference type="GO" id="GO:0003700">
    <property type="term" value="F:DNA-binding transcription factor activity"/>
    <property type="evidence" value="ECO:0007669"/>
    <property type="project" value="InterPro"/>
</dbReference>
<dbReference type="PROSITE" id="PS50931">
    <property type="entry name" value="HTH_LYSR"/>
    <property type="match status" value="1"/>
</dbReference>
<evidence type="ECO:0000256" key="4">
    <source>
        <dbReference type="ARBA" id="ARBA00023163"/>
    </source>
</evidence>
<evidence type="ECO:0000313" key="7">
    <source>
        <dbReference type="Proteomes" id="UP000256269"/>
    </source>
</evidence>
<sequence length="286" mass="31418">MFKPAQLESFLAVARTLSFTQAADQLGMRQSTISQHVRQLEALVGKQMFLRDTHTVELTPEGEAMVGFARTIVDTGREAVSFFAGPQLQGRLRFGASEDFVSTQLADVLRDFRRRHPGVELELTVGLSGELHRRLEARQLDLVFGKRQLGAAHGQLVWRDRLVWVGTEHTRVDAAAPVPLILYPEPSVSRAQALETLQWHGRQFRVACTSTSLSGLRAAVLAGLGVTAHTRSLIPHDLAELGPQHGLPALGEVEFVLSPPPRVRTETARALGAAIVADANRLRHSR</sequence>
<dbReference type="PRINTS" id="PR00039">
    <property type="entry name" value="HTHLYSR"/>
</dbReference>
<dbReference type="SUPFAM" id="SSF53850">
    <property type="entry name" value="Periplasmic binding protein-like II"/>
    <property type="match status" value="1"/>
</dbReference>
<dbReference type="PANTHER" id="PTHR30579">
    <property type="entry name" value="TRANSCRIPTIONAL REGULATOR"/>
    <property type="match status" value="1"/>
</dbReference>
<gene>
    <name evidence="6" type="ORF">BCF44_102124</name>
</gene>
<feature type="domain" description="HTH lysR-type" evidence="5">
    <location>
        <begin position="2"/>
        <end position="59"/>
    </location>
</feature>
<dbReference type="OrthoDB" id="9789529at2"/>
<dbReference type="InterPro" id="IPR050176">
    <property type="entry name" value="LTTR"/>
</dbReference>
<keyword evidence="2" id="KW-0805">Transcription regulation</keyword>
<dbReference type="Gene3D" id="1.10.10.10">
    <property type="entry name" value="Winged helix-like DNA-binding domain superfamily/Winged helix DNA-binding domain"/>
    <property type="match status" value="1"/>
</dbReference>
<evidence type="ECO:0000259" key="5">
    <source>
        <dbReference type="PROSITE" id="PS50931"/>
    </source>
</evidence>
<dbReference type="Pfam" id="PF00126">
    <property type="entry name" value="HTH_1"/>
    <property type="match status" value="1"/>
</dbReference>
<dbReference type="GO" id="GO:0003677">
    <property type="term" value="F:DNA binding"/>
    <property type="evidence" value="ECO:0007669"/>
    <property type="project" value="UniProtKB-KW"/>
</dbReference>
<accession>A0A3E0I594</accession>
<evidence type="ECO:0000313" key="6">
    <source>
        <dbReference type="EMBL" id="REH53903.1"/>
    </source>
</evidence>
<dbReference type="SUPFAM" id="SSF46785">
    <property type="entry name" value="Winged helix' DNA-binding domain"/>
    <property type="match status" value="1"/>
</dbReference>
<evidence type="ECO:0000256" key="1">
    <source>
        <dbReference type="ARBA" id="ARBA00009437"/>
    </source>
</evidence>
<keyword evidence="4" id="KW-0804">Transcription</keyword>
<dbReference type="InterPro" id="IPR005119">
    <property type="entry name" value="LysR_subst-bd"/>
</dbReference>
<dbReference type="InterPro" id="IPR036388">
    <property type="entry name" value="WH-like_DNA-bd_sf"/>
</dbReference>
<dbReference type="EMBL" id="QUNO01000002">
    <property type="protein sequence ID" value="REH53903.1"/>
    <property type="molecule type" value="Genomic_DNA"/>
</dbReference>
<dbReference type="Pfam" id="PF03466">
    <property type="entry name" value="LysR_substrate"/>
    <property type="match status" value="1"/>
</dbReference>
<evidence type="ECO:0000256" key="2">
    <source>
        <dbReference type="ARBA" id="ARBA00023015"/>
    </source>
</evidence>
<dbReference type="AlphaFoldDB" id="A0A3E0I594"/>
<dbReference type="FunFam" id="1.10.10.10:FF:000001">
    <property type="entry name" value="LysR family transcriptional regulator"/>
    <property type="match status" value="1"/>
</dbReference>
<name>A0A3E0I594_9PSEU</name>
<evidence type="ECO:0000256" key="3">
    <source>
        <dbReference type="ARBA" id="ARBA00023125"/>
    </source>
</evidence>
<dbReference type="Gene3D" id="3.40.190.10">
    <property type="entry name" value="Periplasmic binding protein-like II"/>
    <property type="match status" value="2"/>
</dbReference>
<dbReference type="Proteomes" id="UP000256269">
    <property type="component" value="Unassembled WGS sequence"/>
</dbReference>
<proteinExistence type="inferred from homology"/>
<reference evidence="6 7" key="1">
    <citation type="submission" date="2018-08" db="EMBL/GenBank/DDBJ databases">
        <title>Genomic Encyclopedia of Archaeal and Bacterial Type Strains, Phase II (KMG-II): from individual species to whole genera.</title>
        <authorList>
            <person name="Goeker M."/>
        </authorList>
    </citation>
    <scope>NUCLEOTIDE SEQUENCE [LARGE SCALE GENOMIC DNA]</scope>
    <source>
        <strain evidence="6 7">DSM 45791</strain>
    </source>
</reference>
<organism evidence="6 7">
    <name type="scientific">Kutzneria buriramensis</name>
    <dbReference type="NCBI Taxonomy" id="1045776"/>
    <lineage>
        <taxon>Bacteria</taxon>
        <taxon>Bacillati</taxon>
        <taxon>Actinomycetota</taxon>
        <taxon>Actinomycetes</taxon>
        <taxon>Pseudonocardiales</taxon>
        <taxon>Pseudonocardiaceae</taxon>
        <taxon>Kutzneria</taxon>
    </lineage>
</organism>
<comment type="caution">
    <text evidence="6">The sequence shown here is derived from an EMBL/GenBank/DDBJ whole genome shotgun (WGS) entry which is preliminary data.</text>
</comment>
<keyword evidence="3 6" id="KW-0238">DNA-binding</keyword>
<dbReference type="InterPro" id="IPR000847">
    <property type="entry name" value="LysR_HTH_N"/>
</dbReference>
<dbReference type="PANTHER" id="PTHR30579:SF7">
    <property type="entry name" value="HTH-TYPE TRANSCRIPTIONAL REGULATOR LRHA-RELATED"/>
    <property type="match status" value="1"/>
</dbReference>
<dbReference type="InterPro" id="IPR036390">
    <property type="entry name" value="WH_DNA-bd_sf"/>
</dbReference>